<dbReference type="GO" id="GO:0006355">
    <property type="term" value="P:regulation of DNA-templated transcription"/>
    <property type="evidence" value="ECO:0007669"/>
    <property type="project" value="InterPro"/>
</dbReference>
<dbReference type="CDD" id="cd00093">
    <property type="entry name" value="HTH_XRE"/>
    <property type="match status" value="1"/>
</dbReference>
<evidence type="ECO:0000313" key="2">
    <source>
        <dbReference type="Proteomes" id="UP000327179"/>
    </source>
</evidence>
<gene>
    <name evidence="1" type="ORF">FXN65_15455</name>
</gene>
<proteinExistence type="predicted"/>
<dbReference type="GO" id="GO:0001046">
    <property type="term" value="F:core promoter sequence-specific DNA binding"/>
    <property type="evidence" value="ECO:0007669"/>
    <property type="project" value="TreeGrafter"/>
</dbReference>
<dbReference type="PANTHER" id="PTHR40455">
    <property type="entry name" value="ANTITOXIN HIGA"/>
    <property type="match status" value="1"/>
</dbReference>
<dbReference type="InterPro" id="IPR001387">
    <property type="entry name" value="Cro/C1-type_HTH"/>
</dbReference>
<reference evidence="1 2" key="1">
    <citation type="submission" date="2019-08" db="EMBL/GenBank/DDBJ databases">
        <title>Whole-genome Sequencing of e-waste polymer degrading bacterium Pseudomonas sp. strain PE08.</title>
        <authorList>
            <person name="Kirdat K."/>
            <person name="Debbarma P."/>
            <person name="Narawade N."/>
            <person name="Suyal D."/>
            <person name="Thorat V."/>
            <person name="Shouche Y."/>
            <person name="Goel R."/>
            <person name="Yadav A."/>
        </authorList>
    </citation>
    <scope>NUCLEOTIDE SEQUENCE [LARGE SCALE GENOMIC DNA]</scope>
    <source>
        <strain evidence="1 2">PE08</strain>
    </source>
</reference>
<dbReference type="AlphaFoldDB" id="A0A5J6QPS4"/>
<organism evidence="1 2">
    <name type="scientific">Metapseudomonas lalkuanensis</name>
    <dbReference type="NCBI Taxonomy" id="2604832"/>
    <lineage>
        <taxon>Bacteria</taxon>
        <taxon>Pseudomonadati</taxon>
        <taxon>Pseudomonadota</taxon>
        <taxon>Gammaproteobacteria</taxon>
        <taxon>Pseudomonadales</taxon>
        <taxon>Pseudomonadaceae</taxon>
        <taxon>Metapseudomonas</taxon>
    </lineage>
</organism>
<keyword evidence="2" id="KW-1185">Reference proteome</keyword>
<sequence length="158" mass="17305">MSAVAIDHAPTAGIHELAEHLKKFQRSLERAGGTIIQTITSEAEYDRALALLDELTEVAEQTPQTERLVDQLCLAIKRYEDTAPQFAEFNAGVAAITGVQMLKFLMAQNHLTGSDLPEIGDKTVVSRTLNGKRTLSSADIQALSKRFHVEPSVFFPLA</sequence>
<name>A0A5J6QPS4_9GAMM</name>
<dbReference type="EMBL" id="CP043311">
    <property type="protein sequence ID" value="QEY63381.1"/>
    <property type="molecule type" value="Genomic_DNA"/>
</dbReference>
<protein>
    <submittedName>
        <fullName evidence="1">Transcriptional regulator</fullName>
    </submittedName>
</protein>
<dbReference type="InterPro" id="IPR039060">
    <property type="entry name" value="Antitox_HigA"/>
</dbReference>
<dbReference type="KEGG" id="plal:FXN65_15455"/>
<dbReference type="PANTHER" id="PTHR40455:SF1">
    <property type="entry name" value="ANTITOXIN HIGA"/>
    <property type="match status" value="1"/>
</dbReference>
<accession>A0A5J6QPS4</accession>
<dbReference type="Proteomes" id="UP000327179">
    <property type="component" value="Chromosome"/>
</dbReference>
<dbReference type="RefSeq" id="WP_151134028.1">
    <property type="nucleotide sequence ID" value="NZ_CP043311.1"/>
</dbReference>
<evidence type="ECO:0000313" key="1">
    <source>
        <dbReference type="EMBL" id="QEY63381.1"/>
    </source>
</evidence>